<evidence type="ECO:0000256" key="1">
    <source>
        <dbReference type="ARBA" id="ARBA00022679"/>
    </source>
</evidence>
<dbReference type="OrthoDB" id="1862401at2759"/>
<dbReference type="Proteomes" id="UP000243723">
    <property type="component" value="Unassembled WGS sequence"/>
</dbReference>
<dbReference type="PANTHER" id="PTHR31896:SF64">
    <property type="entry name" value="TRICHOTHECENE 3-O-ACETYLTRANSFERASE"/>
    <property type="match status" value="1"/>
</dbReference>
<dbReference type="GO" id="GO:0016740">
    <property type="term" value="F:transferase activity"/>
    <property type="evidence" value="ECO:0007669"/>
    <property type="project" value="UniProtKB-KW"/>
</dbReference>
<dbReference type="InterPro" id="IPR023213">
    <property type="entry name" value="CAT-like_dom_sf"/>
</dbReference>
<sequence length="451" mass="49719">MAPGASCAQDFSHLDDVLGNMPFVRRYIVLCLFFELDGVTNNQVENALVEALGSLNTAFPHLAGRVVIDGMRPGNSGICRIVAYKDSTPLITKDLTTKTNIPSFSQLHNAGFPFSMLDADVLAPPIASTWDQDHGPDQIAPVLILQANFITGGLILTFNGNHTMMDMTGLGLVISLFSKACRNEPFSEEDLRLGNQPKRSVVPLLGDDYRPGTELDTVFIDPSNTFAAPSTPLRWAYWNFSAHSLARLKDQASKQTTVSYITTDDAIGALCWQRVAKARQARLGDGVKSYFARPCSMRKYLGLQGYIGHMVDTLFVDEVDVWSQPLCEVAASLRKMLQQDEEIVHHVRAVATMLSRLDDRSVMINGAHLDPNRDIVLSSYANIKCCQQSYGPFLGQAHAARRPKMPAWPSLCYLMPRATDGGMALAMCMSEDDLTTLREDEVLKSFAEYVG</sequence>
<evidence type="ECO:0000313" key="4">
    <source>
        <dbReference type="Proteomes" id="UP000243723"/>
    </source>
</evidence>
<dbReference type="STRING" id="40998.A0A2P7ZZV3"/>
<organism evidence="3 4">
    <name type="scientific">Elsinoe australis</name>
    <dbReference type="NCBI Taxonomy" id="40998"/>
    <lineage>
        <taxon>Eukaryota</taxon>
        <taxon>Fungi</taxon>
        <taxon>Dikarya</taxon>
        <taxon>Ascomycota</taxon>
        <taxon>Pezizomycotina</taxon>
        <taxon>Dothideomycetes</taxon>
        <taxon>Dothideomycetidae</taxon>
        <taxon>Myriangiales</taxon>
        <taxon>Elsinoaceae</taxon>
        <taxon>Elsinoe</taxon>
    </lineage>
</organism>
<dbReference type="InterPro" id="IPR054710">
    <property type="entry name" value="Tri101-like_N"/>
</dbReference>
<keyword evidence="1" id="KW-0808">Transferase</keyword>
<dbReference type="Pfam" id="PF22664">
    <property type="entry name" value="TRI-like_N"/>
    <property type="match status" value="1"/>
</dbReference>
<dbReference type="Gene3D" id="3.30.559.10">
    <property type="entry name" value="Chloramphenicol acetyltransferase-like domain"/>
    <property type="match status" value="2"/>
</dbReference>
<reference evidence="3 4" key="1">
    <citation type="submission" date="2017-05" db="EMBL/GenBank/DDBJ databases">
        <title>Draft genome sequence of Elsinoe australis.</title>
        <authorList>
            <person name="Cheng Q."/>
        </authorList>
    </citation>
    <scope>NUCLEOTIDE SEQUENCE [LARGE SCALE GENOMIC DNA]</scope>
    <source>
        <strain evidence="3 4">NL1</strain>
    </source>
</reference>
<feature type="domain" description="Trichothecene 3-O-acetyltransferase-like N-terminal" evidence="2">
    <location>
        <begin position="27"/>
        <end position="181"/>
    </location>
</feature>
<name>A0A2P7ZZV3_9PEZI</name>
<proteinExistence type="predicted"/>
<dbReference type="InterPro" id="IPR051283">
    <property type="entry name" value="Sec_Metabolite_Acyltrans"/>
</dbReference>
<accession>A0A2P7ZZV3</accession>
<protein>
    <recommendedName>
        <fullName evidence="2">Trichothecene 3-O-acetyltransferase-like N-terminal domain-containing protein</fullName>
    </recommendedName>
</protein>
<evidence type="ECO:0000259" key="2">
    <source>
        <dbReference type="Pfam" id="PF22664"/>
    </source>
</evidence>
<comment type="caution">
    <text evidence="3">The sequence shown here is derived from an EMBL/GenBank/DDBJ whole genome shotgun (WGS) entry which is preliminary data.</text>
</comment>
<dbReference type="PANTHER" id="PTHR31896">
    <property type="entry name" value="FAMILY REGULATORY PROTEIN, PUTATIVE (AFU_ORTHOLOGUE AFUA_3G14730)-RELATED"/>
    <property type="match status" value="1"/>
</dbReference>
<evidence type="ECO:0000313" key="3">
    <source>
        <dbReference type="EMBL" id="PSK53750.1"/>
    </source>
</evidence>
<dbReference type="AlphaFoldDB" id="A0A2P7ZZV3"/>
<keyword evidence="4" id="KW-1185">Reference proteome</keyword>
<dbReference type="EMBL" id="NHZQ01000087">
    <property type="protein sequence ID" value="PSK53750.1"/>
    <property type="molecule type" value="Genomic_DNA"/>
</dbReference>
<gene>
    <name evidence="3" type="ORF">B9Z65_7556</name>
</gene>